<sequence>MSSITKTTAATETFKKIRSHDKHSTSYISRSFIAGGVAGSLAKTVIAPLDRVKILFQTSSPQFQQYAGSWAGLVQATQKIYNDNGPRGLFQGHSATLIRIFPYAAIKFVAYEQIRHILMPTRQDTTSFKVLASGSLAGITSVLCTYPLELIRVRLAFEVGKDSPVGLRSICQKIYHESAASLRYEYFHFPLMNFYRGLFPTIMGMIPYAGVSFWTHHILTEFCRNSLFEHTTKPSLVIGKLDSSGQEMRPPLKARIELIVGGLAGAIAQTTSYPFEVIRRRMQVYGAYDPSKFVGIWQTAKTIWNTNGFKGFYVGLTIGYIKVIPMVAVSFTVYNRMKLLLNIE</sequence>
<evidence type="ECO:0000256" key="7">
    <source>
        <dbReference type="ARBA" id="ARBA00022989"/>
    </source>
</evidence>
<protein>
    <submittedName>
        <fullName evidence="13">6854_t:CDS:1</fullName>
    </submittedName>
</protein>
<evidence type="ECO:0000256" key="11">
    <source>
        <dbReference type="RuleBase" id="RU000488"/>
    </source>
</evidence>
<dbReference type="InterPro" id="IPR002167">
    <property type="entry name" value="GDC-like"/>
</dbReference>
<dbReference type="InterPro" id="IPR018108">
    <property type="entry name" value="MCP_transmembrane"/>
</dbReference>
<feature type="repeat" description="Solcar" evidence="10">
    <location>
        <begin position="252"/>
        <end position="340"/>
    </location>
</feature>
<keyword evidence="8" id="KW-0496">Mitochondrion</keyword>
<dbReference type="GO" id="GO:0005743">
    <property type="term" value="C:mitochondrial inner membrane"/>
    <property type="evidence" value="ECO:0007669"/>
    <property type="project" value="UniProtKB-SubCell"/>
</dbReference>
<keyword evidence="14" id="KW-1185">Reference proteome</keyword>
<dbReference type="InterPro" id="IPR023395">
    <property type="entry name" value="MCP_dom_sf"/>
</dbReference>
<proteinExistence type="inferred from homology"/>
<feature type="repeat" description="Solcar" evidence="10">
    <location>
        <begin position="26"/>
        <end position="117"/>
    </location>
</feature>
<dbReference type="OrthoDB" id="270584at2759"/>
<dbReference type="PRINTS" id="PR00928">
    <property type="entry name" value="GRAVESDC"/>
</dbReference>
<comment type="similarity">
    <text evidence="2 11">Belongs to the mitochondrial carrier (TC 2.A.29) family.</text>
</comment>
<name>A0A9N8YQC2_9GLOM</name>
<gene>
    <name evidence="13" type="ORF">DEBURN_LOCUS1350</name>
</gene>
<evidence type="ECO:0000256" key="6">
    <source>
        <dbReference type="ARBA" id="ARBA00022792"/>
    </source>
</evidence>
<evidence type="ECO:0000313" key="14">
    <source>
        <dbReference type="Proteomes" id="UP000789706"/>
    </source>
</evidence>
<feature type="transmembrane region" description="Helical" evidence="12">
    <location>
        <begin position="312"/>
        <end position="334"/>
    </location>
</feature>
<evidence type="ECO:0000256" key="8">
    <source>
        <dbReference type="ARBA" id="ARBA00023128"/>
    </source>
</evidence>
<keyword evidence="5" id="KW-0677">Repeat</keyword>
<dbReference type="GO" id="GO:0055085">
    <property type="term" value="P:transmembrane transport"/>
    <property type="evidence" value="ECO:0007669"/>
    <property type="project" value="InterPro"/>
</dbReference>
<dbReference type="PANTHER" id="PTHR24089">
    <property type="entry name" value="SOLUTE CARRIER FAMILY 25"/>
    <property type="match status" value="1"/>
</dbReference>
<dbReference type="PROSITE" id="PS50920">
    <property type="entry name" value="SOLCAR"/>
    <property type="match status" value="3"/>
</dbReference>
<comment type="caution">
    <text evidence="13">The sequence shown here is derived from an EMBL/GenBank/DDBJ whole genome shotgun (WGS) entry which is preliminary data.</text>
</comment>
<accession>A0A9N8YQC2</accession>
<dbReference type="SUPFAM" id="SSF103506">
    <property type="entry name" value="Mitochondrial carrier"/>
    <property type="match status" value="1"/>
</dbReference>
<evidence type="ECO:0000256" key="3">
    <source>
        <dbReference type="ARBA" id="ARBA00022448"/>
    </source>
</evidence>
<evidence type="ECO:0000256" key="10">
    <source>
        <dbReference type="PROSITE-ProRule" id="PRU00282"/>
    </source>
</evidence>
<evidence type="ECO:0000256" key="12">
    <source>
        <dbReference type="SAM" id="Phobius"/>
    </source>
</evidence>
<dbReference type="EMBL" id="CAJVPK010000059">
    <property type="protein sequence ID" value="CAG8439862.1"/>
    <property type="molecule type" value="Genomic_DNA"/>
</dbReference>
<reference evidence="13" key="1">
    <citation type="submission" date="2021-06" db="EMBL/GenBank/DDBJ databases">
        <authorList>
            <person name="Kallberg Y."/>
            <person name="Tangrot J."/>
            <person name="Rosling A."/>
        </authorList>
    </citation>
    <scope>NUCLEOTIDE SEQUENCE</scope>
    <source>
        <strain evidence="13">AZ414A</strain>
    </source>
</reference>
<keyword evidence="7 12" id="KW-1133">Transmembrane helix</keyword>
<keyword evidence="4 10" id="KW-0812">Transmembrane</keyword>
<dbReference type="Proteomes" id="UP000789706">
    <property type="component" value="Unassembled WGS sequence"/>
</dbReference>
<evidence type="ECO:0000256" key="2">
    <source>
        <dbReference type="ARBA" id="ARBA00006375"/>
    </source>
</evidence>
<evidence type="ECO:0000256" key="5">
    <source>
        <dbReference type="ARBA" id="ARBA00022737"/>
    </source>
</evidence>
<dbReference type="Pfam" id="PF00153">
    <property type="entry name" value="Mito_carr"/>
    <property type="match status" value="3"/>
</dbReference>
<dbReference type="InterPro" id="IPR002067">
    <property type="entry name" value="MCP"/>
</dbReference>
<keyword evidence="9 10" id="KW-0472">Membrane</keyword>
<keyword evidence="3 11" id="KW-0813">Transport</keyword>
<organism evidence="13 14">
    <name type="scientific">Diversispora eburnea</name>
    <dbReference type="NCBI Taxonomy" id="1213867"/>
    <lineage>
        <taxon>Eukaryota</taxon>
        <taxon>Fungi</taxon>
        <taxon>Fungi incertae sedis</taxon>
        <taxon>Mucoromycota</taxon>
        <taxon>Glomeromycotina</taxon>
        <taxon>Glomeromycetes</taxon>
        <taxon>Diversisporales</taxon>
        <taxon>Diversisporaceae</taxon>
        <taxon>Diversispora</taxon>
    </lineage>
</organism>
<evidence type="ECO:0000256" key="9">
    <source>
        <dbReference type="ARBA" id="ARBA00023136"/>
    </source>
</evidence>
<comment type="subcellular location">
    <subcellularLocation>
        <location evidence="1">Mitochondrion inner membrane</location>
        <topology evidence="1">Multi-pass membrane protein</topology>
    </subcellularLocation>
</comment>
<evidence type="ECO:0000256" key="4">
    <source>
        <dbReference type="ARBA" id="ARBA00022692"/>
    </source>
</evidence>
<evidence type="ECO:0000256" key="1">
    <source>
        <dbReference type="ARBA" id="ARBA00004448"/>
    </source>
</evidence>
<dbReference type="AlphaFoldDB" id="A0A9N8YQC2"/>
<dbReference type="Gene3D" id="1.50.40.10">
    <property type="entry name" value="Mitochondrial carrier domain"/>
    <property type="match status" value="1"/>
</dbReference>
<dbReference type="PRINTS" id="PR00926">
    <property type="entry name" value="MITOCARRIER"/>
</dbReference>
<evidence type="ECO:0000313" key="13">
    <source>
        <dbReference type="EMBL" id="CAG8439862.1"/>
    </source>
</evidence>
<keyword evidence="6" id="KW-0999">Mitochondrion inner membrane</keyword>
<feature type="repeat" description="Solcar" evidence="10">
    <location>
        <begin position="125"/>
        <end position="222"/>
    </location>
</feature>